<keyword evidence="7" id="KW-1185">Reference proteome</keyword>
<dbReference type="PRINTS" id="PR00039">
    <property type="entry name" value="HTHLYSR"/>
</dbReference>
<evidence type="ECO:0000313" key="6">
    <source>
        <dbReference type="EMBL" id="ETF02984.1"/>
    </source>
</evidence>
<comment type="similarity">
    <text evidence="1">Belongs to the LysR transcriptional regulatory family.</text>
</comment>
<dbReference type="GO" id="GO:0003700">
    <property type="term" value="F:DNA-binding transcription factor activity"/>
    <property type="evidence" value="ECO:0007669"/>
    <property type="project" value="InterPro"/>
</dbReference>
<evidence type="ECO:0000256" key="4">
    <source>
        <dbReference type="ARBA" id="ARBA00023163"/>
    </source>
</evidence>
<evidence type="ECO:0000256" key="2">
    <source>
        <dbReference type="ARBA" id="ARBA00023015"/>
    </source>
</evidence>
<dbReference type="SUPFAM" id="SSF46785">
    <property type="entry name" value="Winged helix' DNA-binding domain"/>
    <property type="match status" value="1"/>
</dbReference>
<gene>
    <name evidence="6" type="ORF">W822_09145</name>
</gene>
<keyword evidence="2" id="KW-0805">Transcription regulation</keyword>
<sequence length="304" mass="34304">MTIKIKNIFMLNSKLLRQFIAVAEELHFGRAAQRVNIAQSPLSQAIQKLEEHLDVQLFERNKRNVTLTAAGRVFLEEARQWLKYERLAIERAQHARNGDIGHLSMGFIGSVGYGFMPDLITRFREQYPNITFRLVETTTLDQLEQLQNHNLDVGLLRTPLASQARGVKTRFYARDRLMVALSVNHPLSSRKRISLKELAQESFVAFSRERVPAAHAQLIAACMEAGFYPNIEQECAQVASMVCIIATGLSVALVAGNLTALIHPSVRYIPLSDKTPHLHQEISVAWREDDQNPALTSLLKVARI</sequence>
<dbReference type="Gene3D" id="1.10.10.10">
    <property type="entry name" value="Winged helix-like DNA-binding domain superfamily/Winged helix DNA-binding domain"/>
    <property type="match status" value="1"/>
</dbReference>
<dbReference type="FunFam" id="1.10.10.10:FF:000001">
    <property type="entry name" value="LysR family transcriptional regulator"/>
    <property type="match status" value="1"/>
</dbReference>
<dbReference type="SUPFAM" id="SSF53850">
    <property type="entry name" value="Periplasmic binding protein-like II"/>
    <property type="match status" value="1"/>
</dbReference>
<proteinExistence type="inferred from homology"/>
<evidence type="ECO:0000256" key="3">
    <source>
        <dbReference type="ARBA" id="ARBA00023125"/>
    </source>
</evidence>
<dbReference type="PANTHER" id="PTHR30346:SF0">
    <property type="entry name" value="HCA OPERON TRANSCRIPTIONAL ACTIVATOR HCAR"/>
    <property type="match status" value="1"/>
</dbReference>
<dbReference type="InterPro" id="IPR000847">
    <property type="entry name" value="LysR_HTH_N"/>
</dbReference>
<evidence type="ECO:0000313" key="7">
    <source>
        <dbReference type="Proteomes" id="UP000018733"/>
    </source>
</evidence>
<dbReference type="Proteomes" id="UP000018733">
    <property type="component" value="Unassembled WGS sequence"/>
</dbReference>
<dbReference type="GO" id="GO:0032993">
    <property type="term" value="C:protein-DNA complex"/>
    <property type="evidence" value="ECO:0007669"/>
    <property type="project" value="TreeGrafter"/>
</dbReference>
<dbReference type="PROSITE" id="PS50931">
    <property type="entry name" value="HTH_LYSR"/>
    <property type="match status" value="1"/>
</dbReference>
<accession>V8QVG0</accession>
<dbReference type="InterPro" id="IPR036390">
    <property type="entry name" value="WH_DNA-bd_sf"/>
</dbReference>
<dbReference type="STRING" id="1424334.W822_09145"/>
<dbReference type="EMBL" id="AYXT01000009">
    <property type="protein sequence ID" value="ETF02984.1"/>
    <property type="molecule type" value="Genomic_DNA"/>
</dbReference>
<dbReference type="PATRIC" id="fig|1424334.3.peg.1836"/>
<dbReference type="CDD" id="cd08414">
    <property type="entry name" value="PBP2_LTTR_aromatics_like"/>
    <property type="match status" value="1"/>
</dbReference>
<dbReference type="GO" id="GO:0003677">
    <property type="term" value="F:DNA binding"/>
    <property type="evidence" value="ECO:0007669"/>
    <property type="project" value="UniProtKB-KW"/>
</dbReference>
<dbReference type="Gene3D" id="3.40.190.10">
    <property type="entry name" value="Periplasmic binding protein-like II"/>
    <property type="match status" value="2"/>
</dbReference>
<feature type="domain" description="HTH lysR-type" evidence="5">
    <location>
        <begin position="11"/>
        <end position="68"/>
    </location>
</feature>
<evidence type="ECO:0000256" key="1">
    <source>
        <dbReference type="ARBA" id="ARBA00009437"/>
    </source>
</evidence>
<comment type="caution">
    <text evidence="6">The sequence shown here is derived from an EMBL/GenBank/DDBJ whole genome shotgun (WGS) entry which is preliminary data.</text>
</comment>
<dbReference type="InterPro" id="IPR036388">
    <property type="entry name" value="WH-like_DNA-bd_sf"/>
</dbReference>
<evidence type="ECO:0000259" key="5">
    <source>
        <dbReference type="PROSITE" id="PS50931"/>
    </source>
</evidence>
<dbReference type="InterPro" id="IPR005119">
    <property type="entry name" value="LysR_subst-bd"/>
</dbReference>
<dbReference type="HOGENOM" id="CLU_039613_6_4_4"/>
<dbReference type="OrthoDB" id="9157176at2"/>
<dbReference type="AlphaFoldDB" id="V8QVG0"/>
<keyword evidence="4" id="KW-0804">Transcription</keyword>
<dbReference type="eggNOG" id="COG0583">
    <property type="taxonomic scope" value="Bacteria"/>
</dbReference>
<reference evidence="6 7" key="1">
    <citation type="journal article" date="2014" name="Genome Announc.">
        <title>Draft Genome Sequence of Advenella kashmirensis Strain W13003, a Polycyclic Aromatic Hydrocarbon-Degrading Bacterium.</title>
        <authorList>
            <person name="Wang X."/>
            <person name="Jin D."/>
            <person name="Zhou L."/>
            <person name="Wu L."/>
            <person name="An W."/>
            <person name="Zhao L."/>
        </authorList>
    </citation>
    <scope>NUCLEOTIDE SEQUENCE [LARGE SCALE GENOMIC DNA]</scope>
    <source>
        <strain evidence="6 7">W13003</strain>
    </source>
</reference>
<dbReference type="Pfam" id="PF00126">
    <property type="entry name" value="HTH_1"/>
    <property type="match status" value="1"/>
</dbReference>
<protein>
    <submittedName>
        <fullName evidence="6">LysR family transcriptional regulator</fullName>
    </submittedName>
</protein>
<keyword evidence="3" id="KW-0238">DNA-binding</keyword>
<dbReference type="PANTHER" id="PTHR30346">
    <property type="entry name" value="TRANSCRIPTIONAL DUAL REGULATOR HCAR-RELATED"/>
    <property type="match status" value="1"/>
</dbReference>
<name>V8QVG0_9BURK</name>
<organism evidence="6 7">
    <name type="scientific">Advenella kashmirensis W13003</name>
    <dbReference type="NCBI Taxonomy" id="1424334"/>
    <lineage>
        <taxon>Bacteria</taxon>
        <taxon>Pseudomonadati</taxon>
        <taxon>Pseudomonadota</taxon>
        <taxon>Betaproteobacteria</taxon>
        <taxon>Burkholderiales</taxon>
        <taxon>Alcaligenaceae</taxon>
    </lineage>
</organism>
<dbReference type="Pfam" id="PF03466">
    <property type="entry name" value="LysR_substrate"/>
    <property type="match status" value="1"/>
</dbReference>